<evidence type="ECO:0000313" key="8">
    <source>
        <dbReference type="Proteomes" id="UP000483078"/>
    </source>
</evidence>
<dbReference type="PANTHER" id="PTHR47268:SF4">
    <property type="entry name" value="ACYLPHOSPHATASE"/>
    <property type="match status" value="1"/>
</dbReference>
<dbReference type="InterPro" id="IPR020456">
    <property type="entry name" value="Acylphosphatase"/>
</dbReference>
<feature type="domain" description="Acylphosphatase-like" evidence="6">
    <location>
        <begin position="6"/>
        <end position="92"/>
    </location>
</feature>
<evidence type="ECO:0000313" key="7">
    <source>
        <dbReference type="EMBL" id="MTJ04032.1"/>
    </source>
</evidence>
<dbReference type="PROSITE" id="PS00151">
    <property type="entry name" value="ACYLPHOSPHATASE_2"/>
    <property type="match status" value="1"/>
</dbReference>
<dbReference type="Pfam" id="PF00708">
    <property type="entry name" value="Acylphosphatase"/>
    <property type="match status" value="1"/>
</dbReference>
<dbReference type="InterPro" id="IPR036046">
    <property type="entry name" value="Acylphosphatase-like_dom_sf"/>
</dbReference>
<feature type="active site" evidence="4">
    <location>
        <position position="21"/>
    </location>
</feature>
<feature type="active site" evidence="4">
    <location>
        <position position="39"/>
    </location>
</feature>
<evidence type="ECO:0000259" key="6">
    <source>
        <dbReference type="PROSITE" id="PS51160"/>
    </source>
</evidence>
<protein>
    <recommendedName>
        <fullName evidence="2 4">acylphosphatase</fullName>
        <ecNumber evidence="2 4">3.6.1.7</ecNumber>
    </recommendedName>
</protein>
<accession>A0A7C9HI93</accession>
<dbReference type="InterPro" id="IPR001792">
    <property type="entry name" value="Acylphosphatase-like_dom"/>
</dbReference>
<evidence type="ECO:0000256" key="1">
    <source>
        <dbReference type="ARBA" id="ARBA00005614"/>
    </source>
</evidence>
<comment type="similarity">
    <text evidence="1 5">Belongs to the acylphosphatase family.</text>
</comment>
<evidence type="ECO:0000256" key="5">
    <source>
        <dbReference type="RuleBase" id="RU004168"/>
    </source>
</evidence>
<dbReference type="Gene3D" id="3.30.70.100">
    <property type="match status" value="1"/>
</dbReference>
<evidence type="ECO:0000256" key="3">
    <source>
        <dbReference type="ARBA" id="ARBA00047645"/>
    </source>
</evidence>
<sequence>MTGISAKQVQISGRVQGVSYRAWAQRAARRRGIKGWVRNMPDGTVMAHLEGPQDAVRGLINDLRGGPAMASVKDIEQSPAAPEGAESFEVVG</sequence>
<name>A0A7C9HI93_9RHOB</name>
<dbReference type="InterPro" id="IPR017968">
    <property type="entry name" value="Acylphosphatase_CS"/>
</dbReference>
<dbReference type="RefSeq" id="WP_273248614.1">
    <property type="nucleotide sequence ID" value="NZ_VENJ01000006.1"/>
</dbReference>
<dbReference type="AlphaFoldDB" id="A0A7C9HI93"/>
<dbReference type="GO" id="GO:0003998">
    <property type="term" value="F:acylphosphatase activity"/>
    <property type="evidence" value="ECO:0007669"/>
    <property type="project" value="UniProtKB-EC"/>
</dbReference>
<evidence type="ECO:0000256" key="4">
    <source>
        <dbReference type="PROSITE-ProRule" id="PRU00520"/>
    </source>
</evidence>
<dbReference type="EC" id="3.6.1.7" evidence="2 4"/>
<comment type="caution">
    <text evidence="7">The sequence shown here is derived from an EMBL/GenBank/DDBJ whole genome shotgun (WGS) entry which is preliminary data.</text>
</comment>
<proteinExistence type="inferred from homology"/>
<keyword evidence="4" id="KW-0378">Hydrolase</keyword>
<comment type="catalytic activity">
    <reaction evidence="3 4">
        <text>an acyl phosphate + H2O = a carboxylate + phosphate + H(+)</text>
        <dbReference type="Rhea" id="RHEA:14965"/>
        <dbReference type="ChEBI" id="CHEBI:15377"/>
        <dbReference type="ChEBI" id="CHEBI:15378"/>
        <dbReference type="ChEBI" id="CHEBI:29067"/>
        <dbReference type="ChEBI" id="CHEBI:43474"/>
        <dbReference type="ChEBI" id="CHEBI:59918"/>
        <dbReference type="EC" id="3.6.1.7"/>
    </reaction>
</comment>
<dbReference type="PROSITE" id="PS51160">
    <property type="entry name" value="ACYLPHOSPHATASE_3"/>
    <property type="match status" value="1"/>
</dbReference>
<dbReference type="PANTHER" id="PTHR47268">
    <property type="entry name" value="ACYLPHOSPHATASE"/>
    <property type="match status" value="1"/>
</dbReference>
<evidence type="ECO:0000256" key="2">
    <source>
        <dbReference type="ARBA" id="ARBA00012150"/>
    </source>
</evidence>
<dbReference type="Proteomes" id="UP000483078">
    <property type="component" value="Unassembled WGS sequence"/>
</dbReference>
<organism evidence="7 8">
    <name type="scientific">Sediminimonas qiaohouensis</name>
    <dbReference type="NCBI Taxonomy" id="552061"/>
    <lineage>
        <taxon>Bacteria</taxon>
        <taxon>Pseudomonadati</taxon>
        <taxon>Pseudomonadota</taxon>
        <taxon>Alphaproteobacteria</taxon>
        <taxon>Rhodobacterales</taxon>
        <taxon>Roseobacteraceae</taxon>
        <taxon>Sediminimonas</taxon>
    </lineage>
</organism>
<gene>
    <name evidence="7" type="ORF">FH759_04965</name>
</gene>
<dbReference type="SUPFAM" id="SSF54975">
    <property type="entry name" value="Acylphosphatase/BLUF domain-like"/>
    <property type="match status" value="1"/>
</dbReference>
<dbReference type="EMBL" id="VENJ01000006">
    <property type="protein sequence ID" value="MTJ04032.1"/>
    <property type="molecule type" value="Genomic_DNA"/>
</dbReference>
<dbReference type="PRINTS" id="PR00112">
    <property type="entry name" value="ACYLPHPHTASE"/>
</dbReference>
<reference evidence="7 8" key="1">
    <citation type="submission" date="2019-06" db="EMBL/GenBank/DDBJ databases">
        <title>Enrichment of Autotrophic Halophilic Microorganisms from Red Sea Brine Pool Using Microbial Electrosynthesis System.</title>
        <authorList>
            <person name="Alqahtani M.F."/>
            <person name="Bajracharya S."/>
            <person name="Katuri K.P."/>
            <person name="Ali M."/>
            <person name="Saikaly P.E."/>
        </authorList>
    </citation>
    <scope>NUCLEOTIDE SEQUENCE [LARGE SCALE GENOMIC DNA]</scope>
    <source>
        <strain evidence="7">MES6</strain>
    </source>
</reference>